<reference evidence="2" key="1">
    <citation type="submission" date="2021-02" db="EMBL/GenBank/DDBJ databases">
        <authorList>
            <person name="Dougan E. K."/>
            <person name="Rhodes N."/>
            <person name="Thang M."/>
            <person name="Chan C."/>
        </authorList>
    </citation>
    <scope>NUCLEOTIDE SEQUENCE</scope>
</reference>
<evidence type="ECO:0000256" key="1">
    <source>
        <dbReference type="SAM" id="MobiDB-lite"/>
    </source>
</evidence>
<keyword evidence="3" id="KW-1185">Reference proteome</keyword>
<dbReference type="AlphaFoldDB" id="A0A812U7X8"/>
<gene>
    <name evidence="2" type="primary">METAP1D</name>
    <name evidence="2" type="ORF">SNAT2548_LOCUS31268</name>
</gene>
<feature type="compositionally biased region" description="Basic and acidic residues" evidence="1">
    <location>
        <begin position="490"/>
        <end position="503"/>
    </location>
</feature>
<evidence type="ECO:0000313" key="3">
    <source>
        <dbReference type="Proteomes" id="UP000604046"/>
    </source>
</evidence>
<dbReference type="Proteomes" id="UP000604046">
    <property type="component" value="Unassembled WGS sequence"/>
</dbReference>
<evidence type="ECO:0000313" key="2">
    <source>
        <dbReference type="EMBL" id="CAE7556253.1"/>
    </source>
</evidence>
<sequence length="503" mass="55585">MPLAQRGVLSLQVVNAEPEAVDLLSLKWPVGAGSQWYLAIPLRTCPSGIILALPSQAIDAEQLEEAEDTGQVGLLGPSQMVTVRRQGSAEDSEELLEVLMVEFSMEIHKQLEKKSPRSRRAIVGFVDDVSVLPSFAELNTQVAAWLEGGNARLEDYFTAVEDPGEMTEHPSNGAILEHLQNLTASLNQRFGHLEAAVHKLENATPPRQPTVGERSGALRSRAAAAPQEEMANLLEEARRQVRRPPRRTPDEPDRRAETAIDVDLFQGQDAKAEHSVDDMMKLALIKLLQDKTTGKTKKKGKKLPGLSSWEDADSESDIEEEGGDGASKLSKDFGVRCGTTQNRTKKEWSRELKAVEENELTPNIPLLFAKSCPVGKSRTAGYCLQGFNVHRLLLENKPKQARLQVLRMTASIEQFLIDESWAVAGRLTGMEEPPWGHWATQDVGALRTLRRQYVYTRLAESTWVAALINELKEEEWLVKKRTGLAKPPKGKGDGKDTAKDASA</sequence>
<dbReference type="EMBL" id="CAJNDS010002648">
    <property type="protein sequence ID" value="CAE7556253.1"/>
    <property type="molecule type" value="Genomic_DNA"/>
</dbReference>
<organism evidence="2 3">
    <name type="scientific">Symbiodinium natans</name>
    <dbReference type="NCBI Taxonomy" id="878477"/>
    <lineage>
        <taxon>Eukaryota</taxon>
        <taxon>Sar</taxon>
        <taxon>Alveolata</taxon>
        <taxon>Dinophyceae</taxon>
        <taxon>Suessiales</taxon>
        <taxon>Symbiodiniaceae</taxon>
        <taxon>Symbiodinium</taxon>
    </lineage>
</organism>
<protein>
    <submittedName>
        <fullName evidence="2">METAP1D protein</fullName>
    </submittedName>
</protein>
<feature type="compositionally biased region" description="Low complexity" evidence="1">
    <location>
        <begin position="214"/>
        <end position="225"/>
    </location>
</feature>
<feature type="region of interest" description="Disordered" evidence="1">
    <location>
        <begin position="203"/>
        <end position="259"/>
    </location>
</feature>
<proteinExistence type="predicted"/>
<accession>A0A812U7X8</accession>
<feature type="compositionally biased region" description="Acidic residues" evidence="1">
    <location>
        <begin position="310"/>
        <end position="323"/>
    </location>
</feature>
<feature type="region of interest" description="Disordered" evidence="1">
    <location>
        <begin position="482"/>
        <end position="503"/>
    </location>
</feature>
<name>A0A812U7X8_9DINO</name>
<feature type="region of interest" description="Disordered" evidence="1">
    <location>
        <begin position="293"/>
        <end position="333"/>
    </location>
</feature>
<comment type="caution">
    <text evidence="2">The sequence shown here is derived from an EMBL/GenBank/DDBJ whole genome shotgun (WGS) entry which is preliminary data.</text>
</comment>
<feature type="compositionally biased region" description="Basic and acidic residues" evidence="1">
    <location>
        <begin position="247"/>
        <end position="258"/>
    </location>
</feature>